<dbReference type="AlphaFoldDB" id="A0AA40KYT3"/>
<dbReference type="Proteomes" id="UP001177670">
    <property type="component" value="Unassembled WGS sequence"/>
</dbReference>
<evidence type="ECO:0000313" key="1">
    <source>
        <dbReference type="EMBL" id="KAK1137886.1"/>
    </source>
</evidence>
<keyword evidence="2" id="KW-1185">Reference proteome</keyword>
<name>A0AA40KYT3_9HYME</name>
<evidence type="ECO:0000313" key="2">
    <source>
        <dbReference type="Proteomes" id="UP001177670"/>
    </source>
</evidence>
<gene>
    <name evidence="1" type="ORF">K0M31_002380</name>
</gene>
<accession>A0AA40KYT3</accession>
<proteinExistence type="predicted"/>
<comment type="caution">
    <text evidence="1">The sequence shown here is derived from an EMBL/GenBank/DDBJ whole genome shotgun (WGS) entry which is preliminary data.</text>
</comment>
<dbReference type="EMBL" id="JAHYIQ010000001">
    <property type="protein sequence ID" value="KAK1137886.1"/>
    <property type="molecule type" value="Genomic_DNA"/>
</dbReference>
<reference evidence="1" key="1">
    <citation type="submission" date="2021-10" db="EMBL/GenBank/DDBJ databases">
        <title>Melipona bicolor Genome sequencing and assembly.</title>
        <authorList>
            <person name="Araujo N.S."/>
            <person name="Arias M.C."/>
        </authorList>
    </citation>
    <scope>NUCLEOTIDE SEQUENCE</scope>
    <source>
        <strain evidence="1">USP_2M_L1-L4_2017</strain>
        <tissue evidence="1">Whole body</tissue>
    </source>
</reference>
<protein>
    <submittedName>
        <fullName evidence="1">Uncharacterized protein</fullName>
    </submittedName>
</protein>
<organism evidence="1 2">
    <name type="scientific">Melipona bicolor</name>
    <dbReference type="NCBI Taxonomy" id="60889"/>
    <lineage>
        <taxon>Eukaryota</taxon>
        <taxon>Metazoa</taxon>
        <taxon>Ecdysozoa</taxon>
        <taxon>Arthropoda</taxon>
        <taxon>Hexapoda</taxon>
        <taxon>Insecta</taxon>
        <taxon>Pterygota</taxon>
        <taxon>Neoptera</taxon>
        <taxon>Endopterygota</taxon>
        <taxon>Hymenoptera</taxon>
        <taxon>Apocrita</taxon>
        <taxon>Aculeata</taxon>
        <taxon>Apoidea</taxon>
        <taxon>Anthophila</taxon>
        <taxon>Apidae</taxon>
        <taxon>Melipona</taxon>
    </lineage>
</organism>
<sequence>MHNESTRLTFHRIHLYPTNTTKTTVLIESSLITSAISFVSSQSERMQFGRQDRFCEMRTGRIGSIHPQVVRENRFVSWNLSLDEQIDQIKGGERGPINESEDPDVIARLSGLARAAERKQGCKFFHLRRRLIESRERVPFKPAIRARDGFASRRKLPLLLLPAVECD</sequence>